<dbReference type="OrthoDB" id="254858at2"/>
<gene>
    <name evidence="2" type="ORF">Pla100_45770</name>
</gene>
<organism evidence="2 3">
    <name type="scientific">Neorhodopirellula pilleata</name>
    <dbReference type="NCBI Taxonomy" id="2714738"/>
    <lineage>
        <taxon>Bacteria</taxon>
        <taxon>Pseudomonadati</taxon>
        <taxon>Planctomycetota</taxon>
        <taxon>Planctomycetia</taxon>
        <taxon>Pirellulales</taxon>
        <taxon>Pirellulaceae</taxon>
        <taxon>Neorhodopirellula</taxon>
    </lineage>
</organism>
<accession>A0A5C5ZZ53</accession>
<reference evidence="2 3" key="1">
    <citation type="submission" date="2019-02" db="EMBL/GenBank/DDBJ databases">
        <title>Deep-cultivation of Planctomycetes and their phenomic and genomic characterization uncovers novel biology.</title>
        <authorList>
            <person name="Wiegand S."/>
            <person name="Jogler M."/>
            <person name="Boedeker C."/>
            <person name="Pinto D."/>
            <person name="Vollmers J."/>
            <person name="Rivas-Marin E."/>
            <person name="Kohn T."/>
            <person name="Peeters S.H."/>
            <person name="Heuer A."/>
            <person name="Rast P."/>
            <person name="Oberbeckmann S."/>
            <person name="Bunk B."/>
            <person name="Jeske O."/>
            <person name="Meyerdierks A."/>
            <person name="Storesund J.E."/>
            <person name="Kallscheuer N."/>
            <person name="Luecker S."/>
            <person name="Lage O.M."/>
            <person name="Pohl T."/>
            <person name="Merkel B.J."/>
            <person name="Hornburger P."/>
            <person name="Mueller R.-W."/>
            <person name="Bruemmer F."/>
            <person name="Labrenz M."/>
            <person name="Spormann A.M."/>
            <person name="Op Den Camp H."/>
            <person name="Overmann J."/>
            <person name="Amann R."/>
            <person name="Jetten M.S.M."/>
            <person name="Mascher T."/>
            <person name="Medema M.H."/>
            <person name="Devos D.P."/>
            <person name="Kaster A.-K."/>
            <person name="Ovreas L."/>
            <person name="Rohde M."/>
            <person name="Galperin M.Y."/>
            <person name="Jogler C."/>
        </authorList>
    </citation>
    <scope>NUCLEOTIDE SEQUENCE [LARGE SCALE GENOMIC DNA]</scope>
    <source>
        <strain evidence="2 3">Pla100</strain>
    </source>
</reference>
<dbReference type="InterPro" id="IPR045584">
    <property type="entry name" value="Pilin-like"/>
</dbReference>
<name>A0A5C5ZZ53_9BACT</name>
<comment type="caution">
    <text evidence="2">The sequence shown here is derived from an EMBL/GenBank/DDBJ whole genome shotgun (WGS) entry which is preliminary data.</text>
</comment>
<dbReference type="SUPFAM" id="SSF54523">
    <property type="entry name" value="Pili subunits"/>
    <property type="match status" value="1"/>
</dbReference>
<dbReference type="Pfam" id="PF07596">
    <property type="entry name" value="SBP_bac_10"/>
    <property type="match status" value="1"/>
</dbReference>
<dbReference type="Gene3D" id="3.30.700.10">
    <property type="entry name" value="Glycoprotein, Type 4 Pilin"/>
    <property type="match status" value="1"/>
</dbReference>
<sequence length="359" mass="39187">MRAGMTGLMSPSITPKRFAFTLVELLVVIAIIGVLVGLLLPAVQAAREAARRMSCSNNLKQVGLATHNYESVYKKLPPAWSLTPDGKGWSMQARILPFIEASGLADGINFGDGYTNSSLVVDGQAVPISAYRVPTYQCPSDPLDQPRLGASGPEYYKLNYAVNQGTWFVFDPQNESNLADGMFVPNRYFGMRDCLDGLSNTLAFAEVKGWTPYMRDVANTMDLTKPIQPEEICALGYGASGFKRDTGHTEWTDGRVHQAGFTTTFTPNLKVLCDDGSGQKLDADWTNSREGKTITLVGGLPTITDTAKTYAAVTSRSYHVGGVLVGVMDGSVRFVTDSVDRDLWQDLSTRMGREVIEWP</sequence>
<protein>
    <recommendedName>
        <fullName evidence="1">DUF1559 domain-containing protein</fullName>
    </recommendedName>
</protein>
<dbReference type="Proteomes" id="UP000316213">
    <property type="component" value="Unassembled WGS sequence"/>
</dbReference>
<dbReference type="InterPro" id="IPR011453">
    <property type="entry name" value="DUF1559"/>
</dbReference>
<dbReference type="NCBIfam" id="TIGR02532">
    <property type="entry name" value="IV_pilin_GFxxxE"/>
    <property type="match status" value="1"/>
</dbReference>
<evidence type="ECO:0000259" key="1">
    <source>
        <dbReference type="Pfam" id="PF07596"/>
    </source>
</evidence>
<dbReference type="Pfam" id="PF07963">
    <property type="entry name" value="N_methyl"/>
    <property type="match status" value="1"/>
</dbReference>
<dbReference type="AlphaFoldDB" id="A0A5C5ZZ53"/>
<dbReference type="PANTHER" id="PTHR30093:SF2">
    <property type="entry name" value="TYPE II SECRETION SYSTEM PROTEIN H"/>
    <property type="match status" value="1"/>
</dbReference>
<proteinExistence type="predicted"/>
<dbReference type="PANTHER" id="PTHR30093">
    <property type="entry name" value="GENERAL SECRETION PATHWAY PROTEIN G"/>
    <property type="match status" value="1"/>
</dbReference>
<dbReference type="EMBL" id="SJPM01000011">
    <property type="protein sequence ID" value="TWT92559.1"/>
    <property type="molecule type" value="Genomic_DNA"/>
</dbReference>
<dbReference type="RefSeq" id="WP_146580199.1">
    <property type="nucleotide sequence ID" value="NZ_SJPM01000011.1"/>
</dbReference>
<feature type="domain" description="DUF1559" evidence="1">
    <location>
        <begin position="44"/>
        <end position="341"/>
    </location>
</feature>
<evidence type="ECO:0000313" key="3">
    <source>
        <dbReference type="Proteomes" id="UP000316213"/>
    </source>
</evidence>
<keyword evidence="3" id="KW-1185">Reference proteome</keyword>
<dbReference type="InterPro" id="IPR012902">
    <property type="entry name" value="N_methyl_site"/>
</dbReference>
<evidence type="ECO:0000313" key="2">
    <source>
        <dbReference type="EMBL" id="TWT92559.1"/>
    </source>
</evidence>